<name>A0A4U5PDP3_STECR</name>
<dbReference type="AlphaFoldDB" id="A0A4U5PDP3"/>
<reference evidence="2 3" key="1">
    <citation type="journal article" date="2015" name="Genome Biol.">
        <title>Comparative genomics of Steinernema reveals deeply conserved gene regulatory networks.</title>
        <authorList>
            <person name="Dillman A.R."/>
            <person name="Macchietto M."/>
            <person name="Porter C.F."/>
            <person name="Rogers A."/>
            <person name="Williams B."/>
            <person name="Antoshechkin I."/>
            <person name="Lee M.M."/>
            <person name="Goodwin Z."/>
            <person name="Lu X."/>
            <person name="Lewis E.E."/>
            <person name="Goodrich-Blair H."/>
            <person name="Stock S.P."/>
            <person name="Adams B.J."/>
            <person name="Sternberg P.W."/>
            <person name="Mortazavi A."/>
        </authorList>
    </citation>
    <scope>NUCLEOTIDE SEQUENCE [LARGE SCALE GENOMIC DNA]</scope>
    <source>
        <strain evidence="2 3">ALL</strain>
    </source>
</reference>
<organism evidence="2 3">
    <name type="scientific">Steinernema carpocapsae</name>
    <name type="common">Entomopathogenic nematode</name>
    <dbReference type="NCBI Taxonomy" id="34508"/>
    <lineage>
        <taxon>Eukaryota</taxon>
        <taxon>Metazoa</taxon>
        <taxon>Ecdysozoa</taxon>
        <taxon>Nematoda</taxon>
        <taxon>Chromadorea</taxon>
        <taxon>Rhabditida</taxon>
        <taxon>Tylenchina</taxon>
        <taxon>Panagrolaimomorpha</taxon>
        <taxon>Strongyloidoidea</taxon>
        <taxon>Steinernematidae</taxon>
        <taxon>Steinernema</taxon>
    </lineage>
</organism>
<feature type="transmembrane region" description="Helical" evidence="1">
    <location>
        <begin position="268"/>
        <end position="292"/>
    </location>
</feature>
<feature type="transmembrane region" description="Helical" evidence="1">
    <location>
        <begin position="196"/>
        <end position="217"/>
    </location>
</feature>
<feature type="transmembrane region" description="Helical" evidence="1">
    <location>
        <begin position="108"/>
        <end position="131"/>
    </location>
</feature>
<feature type="transmembrane region" description="Helical" evidence="1">
    <location>
        <begin position="66"/>
        <end position="88"/>
    </location>
</feature>
<feature type="transmembrane region" description="Helical" evidence="1">
    <location>
        <begin position="152"/>
        <end position="170"/>
    </location>
</feature>
<keyword evidence="1" id="KW-0812">Transmembrane</keyword>
<sequence>MFDTYVRLLNRNRVIVDLLSFSSAMEIWEMINFTREPVLLLTIALSIFSVIVYVRMKKTTKIFCMFLMHILSILHFTVIEFCVNSLDIVHATIGINFTTIAPFGNLKFASFVSNFGLFAEHLVYITGILLAMDRVFLMANPVMYMSKKVTRLFAILSVLVYIFGSAFTLISDFAVPEIVNITQIILLNEVQYHLNFAFHVMLVGEVVLNIVFVVLFYKFSKKHNANKYQQTQQINHITLFQLFSLTFFCTIPKFLFLAHMRFFNENLIFNFMGTLQVLFSMHVCCTTLFVFFKLVKRNRVVKVSAFAPLNKLCGS</sequence>
<proteinExistence type="predicted"/>
<evidence type="ECO:0008006" key="4">
    <source>
        <dbReference type="Google" id="ProtNLM"/>
    </source>
</evidence>
<reference evidence="2 3" key="2">
    <citation type="journal article" date="2019" name="G3 (Bethesda)">
        <title>Hybrid Assembly of the Genome of the Entomopathogenic Nematode Steinernema carpocapsae Identifies the X-Chromosome.</title>
        <authorList>
            <person name="Serra L."/>
            <person name="Macchietto M."/>
            <person name="Macias-Munoz A."/>
            <person name="McGill C.J."/>
            <person name="Rodriguez I.M."/>
            <person name="Rodriguez B."/>
            <person name="Murad R."/>
            <person name="Mortazavi A."/>
        </authorList>
    </citation>
    <scope>NUCLEOTIDE SEQUENCE [LARGE SCALE GENOMIC DNA]</scope>
    <source>
        <strain evidence="2 3">ALL</strain>
    </source>
</reference>
<feature type="transmembrane region" description="Helical" evidence="1">
    <location>
        <begin position="37"/>
        <end position="54"/>
    </location>
</feature>
<dbReference type="Proteomes" id="UP000298663">
    <property type="component" value="Unassembled WGS sequence"/>
</dbReference>
<gene>
    <name evidence="2" type="ORF">L596_008742</name>
</gene>
<dbReference type="EMBL" id="AZBU02000002">
    <property type="protein sequence ID" value="TKR94466.1"/>
    <property type="molecule type" value="Genomic_DNA"/>
</dbReference>
<evidence type="ECO:0000313" key="2">
    <source>
        <dbReference type="EMBL" id="TKR94466.1"/>
    </source>
</evidence>
<comment type="caution">
    <text evidence="2">The sequence shown here is derived from an EMBL/GenBank/DDBJ whole genome shotgun (WGS) entry which is preliminary data.</text>
</comment>
<keyword evidence="1" id="KW-0472">Membrane</keyword>
<evidence type="ECO:0000256" key="1">
    <source>
        <dbReference type="SAM" id="Phobius"/>
    </source>
</evidence>
<keyword evidence="3" id="KW-1185">Reference proteome</keyword>
<accession>A0A4U5PDP3</accession>
<keyword evidence="1" id="KW-1133">Transmembrane helix</keyword>
<feature type="transmembrane region" description="Helical" evidence="1">
    <location>
        <begin position="237"/>
        <end position="256"/>
    </location>
</feature>
<evidence type="ECO:0000313" key="3">
    <source>
        <dbReference type="Proteomes" id="UP000298663"/>
    </source>
</evidence>
<protein>
    <recommendedName>
        <fullName evidence="4">G-protein coupled receptors family 1 profile domain-containing protein</fullName>
    </recommendedName>
</protein>